<dbReference type="VEuPathDB" id="AmoebaDB:NF0023530"/>
<dbReference type="AlphaFoldDB" id="A0A6A5BQB2"/>
<reference evidence="2 3" key="1">
    <citation type="journal article" date="2019" name="Sci. Rep.">
        <title>Nanopore sequencing improves the draft genome of the human pathogenic amoeba Naegleria fowleri.</title>
        <authorList>
            <person name="Liechti N."/>
            <person name="Schurch N."/>
            <person name="Bruggmann R."/>
            <person name="Wittwer M."/>
        </authorList>
    </citation>
    <scope>NUCLEOTIDE SEQUENCE [LARGE SCALE GENOMIC DNA]</scope>
    <source>
        <strain evidence="2 3">ATCC 30894</strain>
    </source>
</reference>
<protein>
    <submittedName>
        <fullName evidence="2">Uncharacterized protein</fullName>
    </submittedName>
</protein>
<dbReference type="GeneID" id="68112827"/>
<accession>A0A6A5BQB2</accession>
<comment type="caution">
    <text evidence="2">The sequence shown here is derived from an EMBL/GenBank/DDBJ whole genome shotgun (WGS) entry which is preliminary data.</text>
</comment>
<dbReference type="Gene3D" id="1.25.40.10">
    <property type="entry name" value="Tetratricopeptide repeat domain"/>
    <property type="match status" value="1"/>
</dbReference>
<feature type="region of interest" description="Disordered" evidence="1">
    <location>
        <begin position="77"/>
        <end position="105"/>
    </location>
</feature>
<dbReference type="InterPro" id="IPR011990">
    <property type="entry name" value="TPR-like_helical_dom_sf"/>
</dbReference>
<evidence type="ECO:0000313" key="3">
    <source>
        <dbReference type="Proteomes" id="UP000444721"/>
    </source>
</evidence>
<evidence type="ECO:0000256" key="1">
    <source>
        <dbReference type="SAM" id="MobiDB-lite"/>
    </source>
</evidence>
<gene>
    <name evidence="2" type="ORF">FDP41_005609</name>
</gene>
<name>A0A6A5BQB2_NAEFO</name>
<sequence length="421" mass="48165">MEQDYAKALESGSESDEVNFAYATYLRIVKSDLRMALHHISKSIDLNNAVPVKFLKRAELNLELFDEMKDSEAAMNIEEESPASEESNSAETSNERTNNDTSQVGNTLSVKINSEWNDDALQVLNNCLMDCERYIEDSIQYAKKNNITDFTLDYYVYYVRGRVFSETFMSEMANSSSSSVFLSNAERDFTLFVEHFEKPENESMISKDILAEGYVRRAVCRMHSKNLNGSTSDIERASALLDSHPHLRDSHPDLHNYIEELKLQIQTLQQFQSLYDRATELGAKAAQGQSTGDSDKALEYLNEAITISEHSPIPTLYTQRSMVYYDKFLKRCKEGIPHSDPTSTQYIERVAHDCKKAIEIDPSPRTTEARVVLAEYYKNVTGEKDKAAEQYEIVLKNYLLENDQEMIKTIEQALDDLKKIK</sequence>
<proteinExistence type="predicted"/>
<dbReference type="VEuPathDB" id="AmoebaDB:FDP41_005609"/>
<dbReference type="EMBL" id="VFQX01000044">
    <property type="protein sequence ID" value="KAF0975615.1"/>
    <property type="molecule type" value="Genomic_DNA"/>
</dbReference>
<dbReference type="SUPFAM" id="SSF48452">
    <property type="entry name" value="TPR-like"/>
    <property type="match status" value="1"/>
</dbReference>
<organism evidence="2 3">
    <name type="scientific">Naegleria fowleri</name>
    <name type="common">Brain eating amoeba</name>
    <dbReference type="NCBI Taxonomy" id="5763"/>
    <lineage>
        <taxon>Eukaryota</taxon>
        <taxon>Discoba</taxon>
        <taxon>Heterolobosea</taxon>
        <taxon>Tetramitia</taxon>
        <taxon>Eutetramitia</taxon>
        <taxon>Vahlkampfiidae</taxon>
        <taxon>Naegleria</taxon>
    </lineage>
</organism>
<evidence type="ECO:0000313" key="2">
    <source>
        <dbReference type="EMBL" id="KAF0975615.1"/>
    </source>
</evidence>
<keyword evidence="3" id="KW-1185">Reference proteome</keyword>
<dbReference type="Proteomes" id="UP000444721">
    <property type="component" value="Unassembled WGS sequence"/>
</dbReference>
<dbReference type="RefSeq" id="XP_044560328.1">
    <property type="nucleotide sequence ID" value="XM_044709152.1"/>
</dbReference>
<dbReference type="VEuPathDB" id="AmoebaDB:NfTy_067540"/>